<proteinExistence type="predicted"/>
<dbReference type="AlphaFoldDB" id="A0A428RZF5"/>
<reference evidence="2 3" key="1">
    <citation type="submission" date="2017-06" db="EMBL/GenBank/DDBJ databases">
        <title>Cmopartive genomic analysis of Ambrosia Fusariam Clade fungi.</title>
        <authorList>
            <person name="Stajich J.E."/>
            <person name="Carrillo J."/>
            <person name="Kijimoto T."/>
            <person name="Eskalen A."/>
            <person name="O'Donnell K."/>
            <person name="Kasson M."/>
        </authorList>
    </citation>
    <scope>NUCLEOTIDE SEQUENCE [LARGE SCALE GENOMIC DNA]</scope>
    <source>
        <strain evidence="2 3">NRRL 20438</strain>
    </source>
</reference>
<dbReference type="Proteomes" id="UP000288429">
    <property type="component" value="Unassembled WGS sequence"/>
</dbReference>
<comment type="caution">
    <text evidence="2">The sequence shown here is derived from an EMBL/GenBank/DDBJ whole genome shotgun (WGS) entry which is preliminary data.</text>
</comment>
<sequence>MATPMSSPNIPLLLEAREFEYNFQWPGGSCIGHAMLVLNNKKILSQLPKTEYHHKILGYLETTKFKHFEINHSEKQGHVLKSNGGNQGYLIVRFLPKRVRITGELLDIPEEVVWKDGSSDGSAIDAMNPRETPDSYIEPLSEEPSESVPRSVASSVRSQATQTDPEALPTSDAAHDGENMESQSRYLQWSDKEDNRLPINQSAPCSSPLASELTTKRTKLPWSKTELDLLKERIRGGVVIDPKDFPNRSEQALKRHAYEQKTKLEGFEKKRLCFKEKSQYTRKAAIKVAMMVREGATLDKIVEALPGVSEEEVEKEYHHVKLNRTESVEETMKDFFKENKDKEWKEIRPNVPGFDIRQFERLYSR</sequence>
<keyword evidence="3" id="KW-1185">Reference proteome</keyword>
<evidence type="ECO:0000313" key="3">
    <source>
        <dbReference type="Proteomes" id="UP000288429"/>
    </source>
</evidence>
<organism evidence="2 3">
    <name type="scientific">Fusarium ambrosium</name>
    <dbReference type="NCBI Taxonomy" id="131363"/>
    <lineage>
        <taxon>Eukaryota</taxon>
        <taxon>Fungi</taxon>
        <taxon>Dikarya</taxon>
        <taxon>Ascomycota</taxon>
        <taxon>Pezizomycotina</taxon>
        <taxon>Sordariomycetes</taxon>
        <taxon>Hypocreomycetidae</taxon>
        <taxon>Hypocreales</taxon>
        <taxon>Nectriaceae</taxon>
        <taxon>Fusarium</taxon>
        <taxon>Fusarium solani species complex</taxon>
    </lineage>
</organism>
<dbReference type="EMBL" id="NIZV01000674">
    <property type="protein sequence ID" value="RSL82932.1"/>
    <property type="molecule type" value="Genomic_DNA"/>
</dbReference>
<protein>
    <submittedName>
        <fullName evidence="2">Uncharacterized protein</fullName>
    </submittedName>
</protein>
<evidence type="ECO:0000313" key="2">
    <source>
        <dbReference type="EMBL" id="RSL82932.1"/>
    </source>
</evidence>
<evidence type="ECO:0000256" key="1">
    <source>
        <dbReference type="SAM" id="MobiDB-lite"/>
    </source>
</evidence>
<feature type="non-terminal residue" evidence="2">
    <location>
        <position position="365"/>
    </location>
</feature>
<feature type="compositionally biased region" description="Low complexity" evidence="1">
    <location>
        <begin position="146"/>
        <end position="158"/>
    </location>
</feature>
<feature type="region of interest" description="Disordered" evidence="1">
    <location>
        <begin position="117"/>
        <end position="184"/>
    </location>
</feature>
<gene>
    <name evidence="2" type="ORF">CDV31_016891</name>
</gene>
<accession>A0A428RZF5</accession>
<name>A0A428RZF5_9HYPO</name>